<accession>A0ABW0P5T6</accession>
<sequence>MPASSLPITPTWSPPSVNYCVFKAPQLKDTPVARRPVIRSRNHNGSVMIDPGDYLIKPAESNIEHNALLVLMADPDVVKVDCQQGPIAYTDQSGGEHTTVFDIVVTLKNGSRIAVVVKRATKARKDDIGEWLQLVTDQLPSWFADSTVLVTDEHMPSWLVSNARLFHSVRFDVARTVEEEIVRYADELRVPVSIRELASPFGGTSKVFRAIVRQIFCGNLKQSAPGLISPTTVVQSTRSQEEAG</sequence>
<dbReference type="EMBL" id="JBHSLU010000062">
    <property type="protein sequence ID" value="MFC5507077.1"/>
    <property type="molecule type" value="Genomic_DNA"/>
</dbReference>
<protein>
    <recommendedName>
        <fullName evidence="3">TnsA endonuclease N-terminal domain-containing protein</fullName>
    </recommendedName>
</protein>
<proteinExistence type="predicted"/>
<comment type="caution">
    <text evidence="1">The sequence shown here is derived from an EMBL/GenBank/DDBJ whole genome shotgun (WGS) entry which is preliminary data.</text>
</comment>
<dbReference type="Proteomes" id="UP001596060">
    <property type="component" value="Unassembled WGS sequence"/>
</dbReference>
<gene>
    <name evidence="1" type="ORF">ACFPN9_17710</name>
</gene>
<dbReference type="RefSeq" id="WP_377817357.1">
    <property type="nucleotide sequence ID" value="NZ_JBHSLU010000062.1"/>
</dbReference>
<evidence type="ECO:0000313" key="2">
    <source>
        <dbReference type="Proteomes" id="UP001596060"/>
    </source>
</evidence>
<reference evidence="2" key="1">
    <citation type="journal article" date="2019" name="Int. J. Syst. Evol. Microbiol.">
        <title>The Global Catalogue of Microorganisms (GCM) 10K type strain sequencing project: providing services to taxonomists for standard genome sequencing and annotation.</title>
        <authorList>
            <consortium name="The Broad Institute Genomics Platform"/>
            <consortium name="The Broad Institute Genome Sequencing Center for Infectious Disease"/>
            <person name="Wu L."/>
            <person name="Ma J."/>
        </authorList>
    </citation>
    <scope>NUCLEOTIDE SEQUENCE [LARGE SCALE GENOMIC DNA]</scope>
    <source>
        <strain evidence="2">CCUG 43117</strain>
    </source>
</reference>
<evidence type="ECO:0008006" key="3">
    <source>
        <dbReference type="Google" id="ProtNLM"/>
    </source>
</evidence>
<name>A0ABW0P5T6_9HYPH</name>
<organism evidence="1 2">
    <name type="scientific">Bosea massiliensis</name>
    <dbReference type="NCBI Taxonomy" id="151419"/>
    <lineage>
        <taxon>Bacteria</taxon>
        <taxon>Pseudomonadati</taxon>
        <taxon>Pseudomonadota</taxon>
        <taxon>Alphaproteobacteria</taxon>
        <taxon>Hyphomicrobiales</taxon>
        <taxon>Boseaceae</taxon>
        <taxon>Bosea</taxon>
    </lineage>
</organism>
<keyword evidence="2" id="KW-1185">Reference proteome</keyword>
<evidence type="ECO:0000313" key="1">
    <source>
        <dbReference type="EMBL" id="MFC5507077.1"/>
    </source>
</evidence>